<proteinExistence type="predicted"/>
<evidence type="ECO:0000313" key="3">
    <source>
        <dbReference type="Proteomes" id="UP000583944"/>
    </source>
</evidence>
<dbReference type="VEuPathDB" id="TriTrypDB:BCY84_03819"/>
<accession>A0A7J6XL83</accession>
<reference evidence="2 3" key="1">
    <citation type="journal article" date="2019" name="Genome Biol. Evol.">
        <title>Nanopore Sequencing Significantly Improves Genome Assembly of the Protozoan Parasite Trypanosoma cruzi.</title>
        <authorList>
            <person name="Diaz-Viraque F."/>
            <person name="Pita S."/>
            <person name="Greif G."/>
            <person name="de Souza R.C.M."/>
            <person name="Iraola G."/>
            <person name="Robello C."/>
        </authorList>
    </citation>
    <scope>NUCLEOTIDE SEQUENCE [LARGE SCALE GENOMIC DNA]</scope>
    <source>
        <strain evidence="2 3">Berenice</strain>
    </source>
</reference>
<dbReference type="VEuPathDB" id="TriTrypDB:ECC02_012396"/>
<gene>
    <name evidence="2" type="ORF">ECC02_012396</name>
</gene>
<dbReference type="AlphaFoldDB" id="A0A7J6XL83"/>
<evidence type="ECO:0000313" key="2">
    <source>
        <dbReference type="EMBL" id="KAF5214966.1"/>
    </source>
</evidence>
<feature type="region of interest" description="Disordered" evidence="1">
    <location>
        <begin position="199"/>
        <end position="254"/>
    </location>
</feature>
<feature type="compositionally biased region" description="Low complexity" evidence="1">
    <location>
        <begin position="206"/>
        <end position="221"/>
    </location>
</feature>
<organism evidence="2 3">
    <name type="scientific">Trypanosoma cruzi</name>
    <dbReference type="NCBI Taxonomy" id="5693"/>
    <lineage>
        <taxon>Eukaryota</taxon>
        <taxon>Discoba</taxon>
        <taxon>Euglenozoa</taxon>
        <taxon>Kinetoplastea</taxon>
        <taxon>Metakinetoplastina</taxon>
        <taxon>Trypanosomatida</taxon>
        <taxon>Trypanosomatidae</taxon>
        <taxon>Trypanosoma</taxon>
        <taxon>Schizotrypanum</taxon>
    </lineage>
</organism>
<dbReference type="Proteomes" id="UP000583944">
    <property type="component" value="Unassembled WGS sequence"/>
</dbReference>
<evidence type="ECO:0000256" key="1">
    <source>
        <dbReference type="SAM" id="MobiDB-lite"/>
    </source>
</evidence>
<feature type="compositionally biased region" description="Pro residues" evidence="1">
    <location>
        <begin position="112"/>
        <end position="122"/>
    </location>
</feature>
<feature type="compositionally biased region" description="Low complexity" evidence="1">
    <location>
        <begin position="123"/>
        <end position="146"/>
    </location>
</feature>
<feature type="region of interest" description="Disordered" evidence="1">
    <location>
        <begin position="59"/>
        <end position="146"/>
    </location>
</feature>
<comment type="caution">
    <text evidence="2">The sequence shown here is derived from an EMBL/GenBank/DDBJ whole genome shotgun (WGS) entry which is preliminary data.</text>
</comment>
<dbReference type="EMBL" id="JABDHM010000397">
    <property type="protein sequence ID" value="KAF5214966.1"/>
    <property type="molecule type" value="Genomic_DNA"/>
</dbReference>
<protein>
    <submittedName>
        <fullName evidence="2">Uncharacterized protein</fullName>
    </submittedName>
</protein>
<name>A0A7J6XL83_TRYCR</name>
<sequence length="337" mass="36161">MPSAVASPCCQWSVRNSLVPSRAQACDTPRHGGTKSLPSGIGCAAVLFGPRLCSASAVTSSRREHRHSLPTSKRLIDVLLPTPRQTGTRPADHKQPFMSVVPSLPHTEEAGPPRPPPEPPPGVSTAPPRRMTSSRSTSPCPSCSSVFSSVHNMKAHARRTNPGTPIVAEGLTCGFCDSSTVFPTSASRAGHYRKCQAYQRAKNGQRTSASSNDSRSPSATPLLQPHQPLSPRQSTGGPAAHAVGMPPSSTTEHPTIWEHTLSHDSNFQEGKTGHIATDSPQAINEQWQQSIMKQIFPFSQHRKTSPSHSQLPPMNALRNTALSCNTSWYHPGPLSTH</sequence>